<dbReference type="Pfam" id="PF00110">
    <property type="entry name" value="wnt"/>
    <property type="match status" value="2"/>
</dbReference>
<dbReference type="EMBL" id="OA882789">
    <property type="protein sequence ID" value="CAD7276945.1"/>
    <property type="molecule type" value="Genomic_DNA"/>
</dbReference>
<accession>A0A7R9BMF9</accession>
<evidence type="ECO:0000313" key="12">
    <source>
        <dbReference type="Proteomes" id="UP000678499"/>
    </source>
</evidence>
<keyword evidence="6 9" id="KW-0879">Wnt signaling pathway</keyword>
<keyword evidence="12" id="KW-1185">Reference proteome</keyword>
<dbReference type="InterPro" id="IPR018161">
    <property type="entry name" value="Wnt_CS"/>
</dbReference>
<comment type="subcellular location">
    <subcellularLocation>
        <location evidence="1 9">Secreted</location>
        <location evidence="1 9">Extracellular space</location>
        <location evidence="1 9">Extracellular matrix</location>
    </subcellularLocation>
</comment>
<keyword evidence="7" id="KW-1015">Disulfide bond</keyword>
<dbReference type="GO" id="GO:0045165">
    <property type="term" value="P:cell fate commitment"/>
    <property type="evidence" value="ECO:0007669"/>
    <property type="project" value="TreeGrafter"/>
</dbReference>
<proteinExistence type="inferred from homology"/>
<evidence type="ECO:0000256" key="6">
    <source>
        <dbReference type="ARBA" id="ARBA00022687"/>
    </source>
</evidence>
<feature type="compositionally biased region" description="Low complexity" evidence="10">
    <location>
        <begin position="224"/>
        <end position="235"/>
    </location>
</feature>
<dbReference type="Proteomes" id="UP000678499">
    <property type="component" value="Unassembled WGS sequence"/>
</dbReference>
<dbReference type="EMBL" id="CAJPEX010000752">
    <property type="protein sequence ID" value="CAG0917097.1"/>
    <property type="molecule type" value="Genomic_DNA"/>
</dbReference>
<keyword evidence="3 9" id="KW-0217">Developmental protein</keyword>
<comment type="function">
    <text evidence="9">Ligand for members of the frizzled family of seven transmembrane receptors.</text>
</comment>
<feature type="region of interest" description="Disordered" evidence="10">
    <location>
        <begin position="173"/>
        <end position="278"/>
    </location>
</feature>
<evidence type="ECO:0000256" key="3">
    <source>
        <dbReference type="ARBA" id="ARBA00022473"/>
    </source>
</evidence>
<evidence type="ECO:0000256" key="4">
    <source>
        <dbReference type="ARBA" id="ARBA00022525"/>
    </source>
</evidence>
<evidence type="ECO:0000313" key="11">
    <source>
        <dbReference type="EMBL" id="CAD7276945.1"/>
    </source>
</evidence>
<feature type="compositionally biased region" description="Basic residues" evidence="10">
    <location>
        <begin position="174"/>
        <end position="192"/>
    </location>
</feature>
<dbReference type="AlphaFoldDB" id="A0A7R9BMF9"/>
<dbReference type="SMART" id="SM00097">
    <property type="entry name" value="WNT1"/>
    <property type="match status" value="1"/>
</dbReference>
<dbReference type="GO" id="GO:0005109">
    <property type="term" value="F:frizzled binding"/>
    <property type="evidence" value="ECO:0007669"/>
    <property type="project" value="TreeGrafter"/>
</dbReference>
<dbReference type="PRINTS" id="PR01349">
    <property type="entry name" value="WNTPROTEIN"/>
</dbReference>
<evidence type="ECO:0000256" key="1">
    <source>
        <dbReference type="ARBA" id="ARBA00004498"/>
    </source>
</evidence>
<dbReference type="GO" id="GO:0005615">
    <property type="term" value="C:extracellular space"/>
    <property type="evidence" value="ECO:0007669"/>
    <property type="project" value="TreeGrafter"/>
</dbReference>
<dbReference type="PANTHER" id="PTHR12027:SF70">
    <property type="entry name" value="PROTEIN WNT-16"/>
    <property type="match status" value="1"/>
</dbReference>
<name>A0A7R9BMF9_9CRUS</name>
<dbReference type="PANTHER" id="PTHR12027">
    <property type="entry name" value="WNT RELATED"/>
    <property type="match status" value="1"/>
</dbReference>
<keyword evidence="8" id="KW-0449">Lipoprotein</keyword>
<evidence type="ECO:0000256" key="7">
    <source>
        <dbReference type="ARBA" id="ARBA00023157"/>
    </source>
</evidence>
<evidence type="ECO:0000256" key="10">
    <source>
        <dbReference type="SAM" id="MobiDB-lite"/>
    </source>
</evidence>
<organism evidence="11">
    <name type="scientific">Notodromas monacha</name>
    <dbReference type="NCBI Taxonomy" id="399045"/>
    <lineage>
        <taxon>Eukaryota</taxon>
        <taxon>Metazoa</taxon>
        <taxon>Ecdysozoa</taxon>
        <taxon>Arthropoda</taxon>
        <taxon>Crustacea</taxon>
        <taxon>Oligostraca</taxon>
        <taxon>Ostracoda</taxon>
        <taxon>Podocopa</taxon>
        <taxon>Podocopida</taxon>
        <taxon>Cypridocopina</taxon>
        <taxon>Cypridoidea</taxon>
        <taxon>Cyprididae</taxon>
        <taxon>Notodromas</taxon>
    </lineage>
</organism>
<dbReference type="OrthoDB" id="5945655at2759"/>
<evidence type="ECO:0000256" key="2">
    <source>
        <dbReference type="ARBA" id="ARBA00005683"/>
    </source>
</evidence>
<dbReference type="InterPro" id="IPR005817">
    <property type="entry name" value="Wnt"/>
</dbReference>
<keyword evidence="5" id="KW-0272">Extracellular matrix</keyword>
<feature type="region of interest" description="Disordered" evidence="10">
    <location>
        <begin position="299"/>
        <end position="318"/>
    </location>
</feature>
<dbReference type="GO" id="GO:0005125">
    <property type="term" value="F:cytokine activity"/>
    <property type="evidence" value="ECO:0007669"/>
    <property type="project" value="TreeGrafter"/>
</dbReference>
<sequence length="334" mass="36832">MNSLPLRLQKIYAVRSKETAYIYAVTSAGVVHSVTAACGLGELAECSCDAERNGGRTTAEGWKWGGCSAEIGYGREFGRRLVDSPDEAKIRAPGVKRGIRRRAAMNLLNNEAGRVAVAQLMKNQCRCHGISGSCELKTCWRSLPPFQEVGARLKDRYENSVAISQINELPFKSRGIRNKKRRRRGNTNRKHAGLNSASLLALSDAPAVRNSSSRGTMLSPFWTNTNKNNNNNNAENIDDSRSTSKRRRSSQRRQVASPTSHHGASENKLGNEVPLKLPGMGDKLVYIHESLNYCEGDKRRQIPSTSGRRCSRDSTKGDSCDVLCCGRGYNTQVQ</sequence>
<dbReference type="GO" id="GO:0030182">
    <property type="term" value="P:neuron differentiation"/>
    <property type="evidence" value="ECO:0007669"/>
    <property type="project" value="TreeGrafter"/>
</dbReference>
<dbReference type="GO" id="GO:0060070">
    <property type="term" value="P:canonical Wnt signaling pathway"/>
    <property type="evidence" value="ECO:0007669"/>
    <property type="project" value="TreeGrafter"/>
</dbReference>
<evidence type="ECO:0000256" key="5">
    <source>
        <dbReference type="ARBA" id="ARBA00022530"/>
    </source>
</evidence>
<gene>
    <name evidence="11" type="ORF">NMOB1V02_LOCUS4688</name>
</gene>
<keyword evidence="4" id="KW-0964">Secreted</keyword>
<reference evidence="11" key="1">
    <citation type="submission" date="2020-11" db="EMBL/GenBank/DDBJ databases">
        <authorList>
            <person name="Tran Van P."/>
        </authorList>
    </citation>
    <scope>NUCLEOTIDE SEQUENCE</scope>
</reference>
<feature type="compositionally biased region" description="Low complexity" evidence="10">
    <location>
        <begin position="193"/>
        <end position="207"/>
    </location>
</feature>
<protein>
    <recommendedName>
        <fullName evidence="9">Protein Wnt</fullName>
    </recommendedName>
</protein>
<dbReference type="PROSITE" id="PS00246">
    <property type="entry name" value="WNT1"/>
    <property type="match status" value="1"/>
</dbReference>
<comment type="similarity">
    <text evidence="2 9">Belongs to the Wnt family.</text>
</comment>
<evidence type="ECO:0000256" key="8">
    <source>
        <dbReference type="ARBA" id="ARBA00023288"/>
    </source>
</evidence>
<evidence type="ECO:0000256" key="9">
    <source>
        <dbReference type="RuleBase" id="RU003500"/>
    </source>
</evidence>